<dbReference type="AlphaFoldDB" id="A0A7M7RIJ0"/>
<name>A0A7M7RIJ0_STRPU</name>
<proteinExistence type="predicted"/>
<dbReference type="PANTHER" id="PTHR12840">
    <property type="entry name" value="NADH-UBIQUINONE OXIDOREDUCTASE ASHI SUBUNIT"/>
    <property type="match status" value="1"/>
</dbReference>
<dbReference type="RefSeq" id="XP_796479.1">
    <property type="nucleotide sequence ID" value="XM_791386.5"/>
</dbReference>
<dbReference type="KEGG" id="spu:591836"/>
<accession>A0A7M7RIJ0</accession>
<reference evidence="1" key="2">
    <citation type="submission" date="2021-01" db="UniProtKB">
        <authorList>
            <consortium name="EnsemblMetazoa"/>
        </authorList>
    </citation>
    <scope>IDENTIFICATION</scope>
</reference>
<dbReference type="InterPro" id="IPR008699">
    <property type="entry name" value="NDUFB8"/>
</dbReference>
<dbReference type="InParanoid" id="A0A7M7RIJ0"/>
<dbReference type="Proteomes" id="UP000007110">
    <property type="component" value="Unassembled WGS sequence"/>
</dbReference>
<dbReference type="GO" id="GO:0045271">
    <property type="term" value="C:respiratory chain complex I"/>
    <property type="evidence" value="ECO:0000318"/>
    <property type="project" value="GO_Central"/>
</dbReference>
<reference evidence="2" key="1">
    <citation type="submission" date="2015-02" db="EMBL/GenBank/DDBJ databases">
        <title>Genome sequencing for Strongylocentrotus purpuratus.</title>
        <authorList>
            <person name="Murali S."/>
            <person name="Liu Y."/>
            <person name="Vee V."/>
            <person name="English A."/>
            <person name="Wang M."/>
            <person name="Skinner E."/>
            <person name="Han Y."/>
            <person name="Muzny D.M."/>
            <person name="Worley K.C."/>
            <person name="Gibbs R.A."/>
        </authorList>
    </citation>
    <scope>NUCLEOTIDE SEQUENCE</scope>
</reference>
<dbReference type="PANTHER" id="PTHR12840:SF1">
    <property type="entry name" value="NADH DEHYDROGENASE [UBIQUINONE] 1 BETA SUBCOMPLEX SUBUNIT 8, MITOCHONDRIAL"/>
    <property type="match status" value="1"/>
</dbReference>
<dbReference type="GO" id="GO:0005739">
    <property type="term" value="C:mitochondrion"/>
    <property type="evidence" value="ECO:0007669"/>
    <property type="project" value="InterPro"/>
</dbReference>
<organism evidence="1 2">
    <name type="scientific">Strongylocentrotus purpuratus</name>
    <name type="common">Purple sea urchin</name>
    <dbReference type="NCBI Taxonomy" id="7668"/>
    <lineage>
        <taxon>Eukaryota</taxon>
        <taxon>Metazoa</taxon>
        <taxon>Echinodermata</taxon>
        <taxon>Eleutherozoa</taxon>
        <taxon>Echinozoa</taxon>
        <taxon>Echinoidea</taxon>
        <taxon>Euechinoidea</taxon>
        <taxon>Echinacea</taxon>
        <taxon>Camarodonta</taxon>
        <taxon>Echinidea</taxon>
        <taxon>Strongylocentrotidae</taxon>
        <taxon>Strongylocentrotus</taxon>
    </lineage>
</organism>
<sequence>MALARCARCLRFDRFSPVVRVSSARYASGDVSLPGPYPETPEERAAAAKKYGMRVEDYEPYADDGWGWGDYPKLKKQHADDRDPHGDWDFPEDRRNWGEVMHIEQDLFVRQRPNAYKQNRKIPLWKQSMILGGILTTLATLGILGNKYKYFVPVGPKQYPFNNLYVEKGGDPDAVPDTPKNYTFPTSSYI</sequence>
<dbReference type="OrthoDB" id="2014058at2759"/>
<protein>
    <recommendedName>
        <fullName evidence="3">NADH dehydrogenase [ubiquinone] 1 beta subcomplex subunit 8, mitochondrial</fullName>
    </recommendedName>
</protein>
<evidence type="ECO:0000313" key="2">
    <source>
        <dbReference type="Proteomes" id="UP000007110"/>
    </source>
</evidence>
<evidence type="ECO:0008006" key="3">
    <source>
        <dbReference type="Google" id="ProtNLM"/>
    </source>
</evidence>
<dbReference type="EnsemblMetazoa" id="XM_791386">
    <property type="protein sequence ID" value="XP_796479"/>
    <property type="gene ID" value="LOC591836"/>
</dbReference>
<dbReference type="Pfam" id="PF05821">
    <property type="entry name" value="NDUF_B8"/>
    <property type="match status" value="1"/>
</dbReference>
<dbReference type="FunCoup" id="A0A7M7RIJ0">
    <property type="interactions" value="1021"/>
</dbReference>
<keyword evidence="2" id="KW-1185">Reference proteome</keyword>
<evidence type="ECO:0000313" key="1">
    <source>
        <dbReference type="EnsemblMetazoa" id="XP_796479"/>
    </source>
</evidence>
<dbReference type="GeneID" id="591836"/>
<dbReference type="OMA" id="RNHWNYQ"/>
<dbReference type="CTD" id="4714"/>